<dbReference type="InterPro" id="IPR050583">
    <property type="entry name" value="Mycobacterial_A85_antigen"/>
</dbReference>
<evidence type="ECO:0000313" key="2">
    <source>
        <dbReference type="Proteomes" id="UP000198990"/>
    </source>
</evidence>
<name>A0A1H7LP24_9FLAO</name>
<dbReference type="EMBL" id="FNZN01000002">
    <property type="protein sequence ID" value="SEL00666.1"/>
    <property type="molecule type" value="Genomic_DNA"/>
</dbReference>
<accession>A0A1H7LP24</accession>
<reference evidence="2" key="1">
    <citation type="submission" date="2016-10" db="EMBL/GenBank/DDBJ databases">
        <authorList>
            <person name="Varghese N."/>
            <person name="Submissions S."/>
        </authorList>
    </citation>
    <scope>NUCLEOTIDE SEQUENCE [LARGE SCALE GENOMIC DNA]</scope>
    <source>
        <strain evidence="2">DSM 16471</strain>
    </source>
</reference>
<dbReference type="InterPro" id="IPR000801">
    <property type="entry name" value="Esterase-like"/>
</dbReference>
<gene>
    <name evidence="1" type="ORF">SAMN04488008_102608</name>
</gene>
<keyword evidence="2" id="KW-1185">Reference proteome</keyword>
<evidence type="ECO:0000313" key="1">
    <source>
        <dbReference type="EMBL" id="SEL00666.1"/>
    </source>
</evidence>
<dbReference type="PANTHER" id="PTHR48098">
    <property type="entry name" value="ENTEROCHELIN ESTERASE-RELATED"/>
    <property type="match status" value="1"/>
</dbReference>
<dbReference type="SUPFAM" id="SSF53474">
    <property type="entry name" value="alpha/beta-Hydrolases"/>
    <property type="match status" value="1"/>
</dbReference>
<dbReference type="Proteomes" id="UP000198990">
    <property type="component" value="Unassembled WGS sequence"/>
</dbReference>
<dbReference type="RefSeq" id="WP_091621602.1">
    <property type="nucleotide sequence ID" value="NZ_FNZN01000002.1"/>
</dbReference>
<dbReference type="Gene3D" id="3.40.50.1820">
    <property type="entry name" value="alpha/beta hydrolase"/>
    <property type="match status" value="1"/>
</dbReference>
<dbReference type="InterPro" id="IPR029058">
    <property type="entry name" value="AB_hydrolase_fold"/>
</dbReference>
<proteinExistence type="predicted"/>
<sequence>MQFQLETITIKGNYFSINLNRLVLFRIVAPQEYLKTTSDFSVLLMNDGQDFEAMNLEHSLSRAFSSKTMKPFIYVGLSCNENRIHEYGTASTPDFKGRGGQALKYSKFITEEFVPFLKQEFKTSKDFNEWVYCGMSLGGLSAFDIVYNKSSLFGKVGVFSGSFWWRKKPYIKNDLKDRSRIALEVVKNGAYADHLKFWFQCGSLDETADRNHNGIIDAIEDTLDVIKELKTKGYSNPGDITYVQVEGGKHDLSTWGKVFPQFITWAMTKTKP</sequence>
<dbReference type="AlphaFoldDB" id="A0A1H7LP24"/>
<dbReference type="PANTHER" id="PTHR48098:SF6">
    <property type="entry name" value="FERRI-BACILLIBACTIN ESTERASE BESA"/>
    <property type="match status" value="1"/>
</dbReference>
<dbReference type="Pfam" id="PF00756">
    <property type="entry name" value="Esterase"/>
    <property type="match status" value="1"/>
</dbReference>
<protein>
    <submittedName>
        <fullName evidence="1">Putative esterase</fullName>
    </submittedName>
</protein>
<organism evidence="1 2">
    <name type="scientific">Maribacter orientalis</name>
    <dbReference type="NCBI Taxonomy" id="228957"/>
    <lineage>
        <taxon>Bacteria</taxon>
        <taxon>Pseudomonadati</taxon>
        <taxon>Bacteroidota</taxon>
        <taxon>Flavobacteriia</taxon>
        <taxon>Flavobacteriales</taxon>
        <taxon>Flavobacteriaceae</taxon>
        <taxon>Maribacter</taxon>
    </lineage>
</organism>
<dbReference type="OrthoDB" id="9784036at2"/>
<dbReference type="STRING" id="228957.SAMN04488008_102608"/>